<evidence type="ECO:0000256" key="6">
    <source>
        <dbReference type="PROSITE-ProRule" id="PRU10141"/>
    </source>
</evidence>
<dbReference type="Gene3D" id="1.10.510.10">
    <property type="entry name" value="Transferase(Phosphotransferase) domain 1"/>
    <property type="match status" value="1"/>
</dbReference>
<feature type="region of interest" description="Disordered" evidence="8">
    <location>
        <begin position="18"/>
        <end position="99"/>
    </location>
</feature>
<dbReference type="AlphaFoldDB" id="A0A1Z5K8R4"/>
<feature type="binding site" evidence="6">
    <location>
        <position position="488"/>
    </location>
    <ligand>
        <name>ATP</name>
        <dbReference type="ChEBI" id="CHEBI:30616"/>
    </ligand>
</feature>
<dbReference type="FunFam" id="1.10.510.10:FF:000698">
    <property type="entry name" value="Serine/threonine-protein kinase tousled-like 1"/>
    <property type="match status" value="1"/>
</dbReference>
<evidence type="ECO:0000256" key="2">
    <source>
        <dbReference type="ARBA" id="ARBA00022679"/>
    </source>
</evidence>
<feature type="region of interest" description="Disordered" evidence="8">
    <location>
        <begin position="133"/>
        <end position="152"/>
    </location>
</feature>
<dbReference type="PANTHER" id="PTHR22974">
    <property type="entry name" value="MIXED LINEAGE PROTEIN KINASE"/>
    <property type="match status" value="1"/>
</dbReference>
<evidence type="ECO:0000313" key="10">
    <source>
        <dbReference type="EMBL" id="GAX22670.1"/>
    </source>
</evidence>
<proteinExistence type="predicted"/>
<reference evidence="10 11" key="1">
    <citation type="journal article" date="2015" name="Plant Cell">
        <title>Oil accumulation by the oleaginous diatom Fistulifera solaris as revealed by the genome and transcriptome.</title>
        <authorList>
            <person name="Tanaka T."/>
            <person name="Maeda Y."/>
            <person name="Veluchamy A."/>
            <person name="Tanaka M."/>
            <person name="Abida H."/>
            <person name="Marechal E."/>
            <person name="Bowler C."/>
            <person name="Muto M."/>
            <person name="Sunaga Y."/>
            <person name="Tanaka M."/>
            <person name="Yoshino T."/>
            <person name="Taniguchi T."/>
            <person name="Fukuda Y."/>
            <person name="Nemoto M."/>
            <person name="Matsumoto M."/>
            <person name="Wong P.S."/>
            <person name="Aburatani S."/>
            <person name="Fujibuchi W."/>
        </authorList>
    </citation>
    <scope>NUCLEOTIDE SEQUENCE [LARGE SCALE GENOMIC DNA]</scope>
    <source>
        <strain evidence="10 11">JPCC DA0580</strain>
    </source>
</reference>
<dbReference type="InterPro" id="IPR011009">
    <property type="entry name" value="Kinase-like_dom_sf"/>
</dbReference>
<dbReference type="GO" id="GO:0007059">
    <property type="term" value="P:chromosome segregation"/>
    <property type="evidence" value="ECO:0007669"/>
    <property type="project" value="TreeGrafter"/>
</dbReference>
<dbReference type="CDD" id="cd13990">
    <property type="entry name" value="STKc_TLK"/>
    <property type="match status" value="1"/>
</dbReference>
<evidence type="ECO:0000256" key="5">
    <source>
        <dbReference type="ARBA" id="ARBA00022840"/>
    </source>
</evidence>
<dbReference type="Pfam" id="PF00069">
    <property type="entry name" value="Pkinase"/>
    <property type="match status" value="1"/>
</dbReference>
<feature type="compositionally biased region" description="Polar residues" evidence="8">
    <location>
        <begin position="45"/>
        <end position="88"/>
    </location>
</feature>
<evidence type="ECO:0000259" key="9">
    <source>
        <dbReference type="PROSITE" id="PS50011"/>
    </source>
</evidence>
<evidence type="ECO:0000256" key="3">
    <source>
        <dbReference type="ARBA" id="ARBA00022741"/>
    </source>
</evidence>
<gene>
    <name evidence="10" type="ORF">FisN_17Lh167</name>
</gene>
<dbReference type="GO" id="GO:0035556">
    <property type="term" value="P:intracellular signal transduction"/>
    <property type="evidence" value="ECO:0007669"/>
    <property type="project" value="TreeGrafter"/>
</dbReference>
<keyword evidence="2 10" id="KW-0808">Transferase</keyword>
<dbReference type="GO" id="GO:0005524">
    <property type="term" value="F:ATP binding"/>
    <property type="evidence" value="ECO:0007669"/>
    <property type="project" value="UniProtKB-UniRule"/>
</dbReference>
<dbReference type="InterPro" id="IPR008271">
    <property type="entry name" value="Ser/Thr_kinase_AS"/>
</dbReference>
<feature type="compositionally biased region" description="Low complexity" evidence="8">
    <location>
        <begin position="159"/>
        <end position="172"/>
    </location>
</feature>
<dbReference type="PROSITE" id="PS00107">
    <property type="entry name" value="PROTEIN_KINASE_ATP"/>
    <property type="match status" value="1"/>
</dbReference>
<feature type="domain" description="Protein kinase" evidence="9">
    <location>
        <begin position="459"/>
        <end position="735"/>
    </location>
</feature>
<keyword evidence="1" id="KW-0723">Serine/threonine-protein kinase</keyword>
<dbReference type="EC" id="2.7.11.1" evidence="10"/>
<dbReference type="InterPro" id="IPR017441">
    <property type="entry name" value="Protein_kinase_ATP_BS"/>
</dbReference>
<evidence type="ECO:0000256" key="8">
    <source>
        <dbReference type="SAM" id="MobiDB-lite"/>
    </source>
</evidence>
<evidence type="ECO:0000313" key="11">
    <source>
        <dbReference type="Proteomes" id="UP000198406"/>
    </source>
</evidence>
<dbReference type="InterPro" id="IPR000719">
    <property type="entry name" value="Prot_kinase_dom"/>
</dbReference>
<dbReference type="PROSITE" id="PS00108">
    <property type="entry name" value="PROTEIN_KINASE_ST"/>
    <property type="match status" value="1"/>
</dbReference>
<dbReference type="GO" id="GO:0005634">
    <property type="term" value="C:nucleus"/>
    <property type="evidence" value="ECO:0007669"/>
    <property type="project" value="TreeGrafter"/>
</dbReference>
<feature type="region of interest" description="Disordered" evidence="8">
    <location>
        <begin position="157"/>
        <end position="218"/>
    </location>
</feature>
<evidence type="ECO:0000256" key="7">
    <source>
        <dbReference type="SAM" id="Coils"/>
    </source>
</evidence>
<dbReference type="PROSITE" id="PS50011">
    <property type="entry name" value="PROTEIN_KINASE_DOM"/>
    <property type="match status" value="1"/>
</dbReference>
<dbReference type="OrthoDB" id="346907at2759"/>
<keyword evidence="11" id="KW-1185">Reference proteome</keyword>
<dbReference type="GO" id="GO:0004674">
    <property type="term" value="F:protein serine/threonine kinase activity"/>
    <property type="evidence" value="ECO:0007669"/>
    <property type="project" value="UniProtKB-KW"/>
</dbReference>
<evidence type="ECO:0000256" key="4">
    <source>
        <dbReference type="ARBA" id="ARBA00022777"/>
    </source>
</evidence>
<dbReference type="SMART" id="SM00220">
    <property type="entry name" value="S_TKc"/>
    <property type="match status" value="1"/>
</dbReference>
<comment type="caution">
    <text evidence="10">The sequence shown here is derived from an EMBL/GenBank/DDBJ whole genome shotgun (WGS) entry which is preliminary data.</text>
</comment>
<protein>
    <submittedName>
        <fullName evidence="10">Tousled-like kinase</fullName>
        <ecNumber evidence="10">2.7.11.1</ecNumber>
    </submittedName>
</protein>
<keyword evidence="4 10" id="KW-0418">Kinase</keyword>
<evidence type="ECO:0000256" key="1">
    <source>
        <dbReference type="ARBA" id="ARBA00022527"/>
    </source>
</evidence>
<dbReference type="InParanoid" id="A0A1Z5K8R4"/>
<dbReference type="Proteomes" id="UP000198406">
    <property type="component" value="Unassembled WGS sequence"/>
</dbReference>
<dbReference type="SUPFAM" id="SSF56112">
    <property type="entry name" value="Protein kinase-like (PK-like)"/>
    <property type="match status" value="1"/>
</dbReference>
<dbReference type="EMBL" id="BDSP01000186">
    <property type="protein sequence ID" value="GAX22670.1"/>
    <property type="molecule type" value="Genomic_DNA"/>
</dbReference>
<feature type="coiled-coil region" evidence="7">
    <location>
        <begin position="366"/>
        <end position="430"/>
    </location>
</feature>
<keyword evidence="7" id="KW-0175">Coiled coil</keyword>
<accession>A0A1Z5K8R4</accession>
<feature type="coiled-coil region" evidence="7">
    <location>
        <begin position="249"/>
        <end position="315"/>
    </location>
</feature>
<organism evidence="10 11">
    <name type="scientific">Fistulifera solaris</name>
    <name type="common">Oleaginous diatom</name>
    <dbReference type="NCBI Taxonomy" id="1519565"/>
    <lineage>
        <taxon>Eukaryota</taxon>
        <taxon>Sar</taxon>
        <taxon>Stramenopiles</taxon>
        <taxon>Ochrophyta</taxon>
        <taxon>Bacillariophyta</taxon>
        <taxon>Bacillariophyceae</taxon>
        <taxon>Bacillariophycidae</taxon>
        <taxon>Naviculales</taxon>
        <taxon>Naviculaceae</taxon>
        <taxon>Fistulifera</taxon>
    </lineage>
</organism>
<sequence>MLRRRTTTTSEIERKLELLEARFTAPPATPPNSVEDVGEEESVATHKSTTPRIKNQHSRQGSSRLNNSQHSFGFDTPSLSGHSQSISARQKAARRSSLSIVEAATTKHLRKIAGDASPSDSASNAATILTGHHSKKTAHVAPPETPSSTPVISMQNIFSSNSNHNSNSVTTTTDKKRKQYVPVKRDRPSIKENLGPTAPKRKVEESPRPKRTKPSNSRSLFYYFRKEDAVDAKPDEDEPVKLVTSNVVEIKEEERVEYWKNRCENLEKECLDKEELLSAVSNNRTIIHTALQSALNQRESELKEFKELAQKQQSATTSVLEEFLRQTAEQEAMTERERLAADGARLGRIVRTGVRWQETWQDGHATKQLNDAKEKLAKSLKELKQRQQEPQDGKTPLEITEHIESTLYHIGRLRQEERELCEEEKRLNVEKTRHIRALKRVASEDSSRFRSRPKLNDRYVLQSLLGKGGFSEVWRAYDLEELREVAVKIHQLDPRWSDSKKENYTKHVSREYEIHRNVRHPRIVSLYDVFEIDSNSFATVLECCSGTDLDILLKDKRRIPERDARAILLQILSGMNYLSHPSAERQGIIHYDLKPGNILFDEKGDAKITDFGLSKIVDTHDPADSMELTSQGAGTYWYLPPECFVMDENVRISNKVDVWSIGVIFFQMIFGKRPFGDGQSQDRILADQTMLNAHEVKFPDKVEISLEGKEFIRTCLCYDQAHRPTIAQLCEHSYVVKDWTSICPA</sequence>
<name>A0A1Z5K8R4_FISSO</name>
<keyword evidence="5 6" id="KW-0067">ATP-binding</keyword>
<dbReference type="PANTHER" id="PTHR22974:SF23">
    <property type="entry name" value="TOUSLED-LIKE KINASE, ISOFORM G"/>
    <property type="match status" value="1"/>
</dbReference>
<keyword evidence="3 6" id="KW-0547">Nucleotide-binding</keyword>